<dbReference type="PANTHER" id="PTHR13794:SF58">
    <property type="entry name" value="MITOCHONDRIAL ENOLASE SUPERFAMILY MEMBER 1"/>
    <property type="match status" value="1"/>
</dbReference>
<dbReference type="InterPro" id="IPR046945">
    <property type="entry name" value="RHMD-like"/>
</dbReference>
<accession>A0ABZ0SIF4</accession>
<evidence type="ECO:0000256" key="1">
    <source>
        <dbReference type="ARBA" id="ARBA00001946"/>
    </source>
</evidence>
<gene>
    <name evidence="5" type="ORF">SM116_15385</name>
</gene>
<dbReference type="InterPro" id="IPR029017">
    <property type="entry name" value="Enolase-like_N"/>
</dbReference>
<dbReference type="InterPro" id="IPR029065">
    <property type="entry name" value="Enolase_C-like"/>
</dbReference>
<dbReference type="InterPro" id="IPR013342">
    <property type="entry name" value="Mandelate_racemase_C"/>
</dbReference>
<dbReference type="Pfam" id="PF02746">
    <property type="entry name" value="MR_MLE_N"/>
    <property type="match status" value="1"/>
</dbReference>
<evidence type="ECO:0000256" key="2">
    <source>
        <dbReference type="ARBA" id="ARBA00022723"/>
    </source>
</evidence>
<dbReference type="RefSeq" id="WP_320941843.1">
    <property type="nucleotide sequence ID" value="NZ_BAABEU010000001.1"/>
</dbReference>
<dbReference type="Proteomes" id="UP001323798">
    <property type="component" value="Chromosome"/>
</dbReference>
<dbReference type="SMART" id="SM00922">
    <property type="entry name" value="MR_MLE"/>
    <property type="match status" value="1"/>
</dbReference>
<keyword evidence="6" id="KW-1185">Reference proteome</keyword>
<dbReference type="InterPro" id="IPR036849">
    <property type="entry name" value="Enolase-like_C_sf"/>
</dbReference>
<dbReference type="PANTHER" id="PTHR13794">
    <property type="entry name" value="ENOLASE SUPERFAMILY, MANDELATE RACEMASE"/>
    <property type="match status" value="1"/>
</dbReference>
<dbReference type="SUPFAM" id="SSF51604">
    <property type="entry name" value="Enolase C-terminal domain-like"/>
    <property type="match status" value="1"/>
</dbReference>
<dbReference type="SFLD" id="SFLDS00001">
    <property type="entry name" value="Enolase"/>
    <property type="match status" value="1"/>
</dbReference>
<proteinExistence type="predicted"/>
<evidence type="ECO:0000259" key="4">
    <source>
        <dbReference type="SMART" id="SM00922"/>
    </source>
</evidence>
<organism evidence="5 6">
    <name type="scientific">Microbacterium rhizosphaerae</name>
    <dbReference type="NCBI Taxonomy" id="1678237"/>
    <lineage>
        <taxon>Bacteria</taxon>
        <taxon>Bacillati</taxon>
        <taxon>Actinomycetota</taxon>
        <taxon>Actinomycetes</taxon>
        <taxon>Micrococcales</taxon>
        <taxon>Microbacteriaceae</taxon>
        <taxon>Microbacterium</taxon>
    </lineage>
</organism>
<dbReference type="Gene3D" id="3.30.390.10">
    <property type="entry name" value="Enolase-like, N-terminal domain"/>
    <property type="match status" value="1"/>
</dbReference>
<evidence type="ECO:0000256" key="3">
    <source>
        <dbReference type="ARBA" id="ARBA00022842"/>
    </source>
</evidence>
<keyword evidence="3" id="KW-0460">Magnesium</keyword>
<dbReference type="Pfam" id="PF13378">
    <property type="entry name" value="MR_MLE_C"/>
    <property type="match status" value="1"/>
</dbReference>
<evidence type="ECO:0000313" key="5">
    <source>
        <dbReference type="EMBL" id="WPR89126.1"/>
    </source>
</evidence>
<name>A0ABZ0SIF4_9MICO</name>
<feature type="domain" description="Mandelate racemase/muconate lactonizing enzyme C-terminal" evidence="4">
    <location>
        <begin position="141"/>
        <end position="237"/>
    </location>
</feature>
<keyword evidence="2" id="KW-0479">Metal-binding</keyword>
<comment type="cofactor">
    <cofactor evidence="1">
        <name>Mg(2+)</name>
        <dbReference type="ChEBI" id="CHEBI:18420"/>
    </cofactor>
</comment>
<sequence>MKIVSVDVLLSDEPAVDPAFAWRHGLPGSEPARTTGWLVLTTDAGIRGYAQSSRGVILADLVERRLRQELIGADPLRREWLWHRMWELDRIENFPTYVIGVVDDALWDIAGKAAGEPVHRLIGSFRDSIPAYASTVTYSSIQEYLDVADQCLELGYSAIKLHAWGDPREDARLIASLREHVGGDVPLMYDGSAGFDLLDAVYVGRALTDAGYLWYEEPMREFNITAYKRLAERVDVPLLVAEVSAGAHMNTADFIASGCASAVRTGTALRGGVTGALRIAHLADSFHLRAEVHGMGLPNTHLCMSIPNTTYFESLVSSNPVTRGPEVDALGLVHAPTAPGMGYEELWGADAPAIASHAMSYR</sequence>
<protein>
    <submittedName>
        <fullName evidence="5">Enolase C-terminal domain-like protein</fullName>
    </submittedName>
</protein>
<reference evidence="5 6" key="1">
    <citation type="submission" date="2023-11" db="EMBL/GenBank/DDBJ databases">
        <title>Genome sequence of Microbacterium rhizosphaerae KACC 19337.</title>
        <authorList>
            <person name="Choi H."/>
            <person name="Kim S."/>
            <person name="Kim Y."/>
            <person name="Kwon S.-W."/>
            <person name="Heo J."/>
        </authorList>
    </citation>
    <scope>NUCLEOTIDE SEQUENCE [LARGE SCALE GENOMIC DNA]</scope>
    <source>
        <strain evidence="5 6">KACC 19337</strain>
    </source>
</reference>
<dbReference type="InterPro" id="IPR013341">
    <property type="entry name" value="Mandelate_racemase_N_dom"/>
</dbReference>
<dbReference type="SUPFAM" id="SSF54826">
    <property type="entry name" value="Enolase N-terminal domain-like"/>
    <property type="match status" value="1"/>
</dbReference>
<dbReference type="Gene3D" id="3.20.20.120">
    <property type="entry name" value="Enolase-like C-terminal domain"/>
    <property type="match status" value="1"/>
</dbReference>
<evidence type="ECO:0000313" key="6">
    <source>
        <dbReference type="Proteomes" id="UP001323798"/>
    </source>
</evidence>
<dbReference type="EMBL" id="CP139368">
    <property type="protein sequence ID" value="WPR89126.1"/>
    <property type="molecule type" value="Genomic_DNA"/>
</dbReference>